<sequence>MQYAIPVRGCRFRFPMIDYFIYSPSSTRQSLRKLPPLGGTIQKIQARVEAEGIRASKQTLHRMEFLDIGIIVRSRNDFAVAELVVDVTEKVARPEVSVFSPAVSERWVLKKPRVIPVSGNDDLDMEQVLWYWETDAVVPWGNYLCWVDYSAGIMICNVFHEDPDILFLELPAKQHCLNREDGIGKGNMTAYHTLGTTNNGKDLKFAVVLWNRAVAPDRDSSDFTVITWKLKVEGTSMLWIDDTQITSSDLWLQDDFAPIPRDLLLHPTFSVNDPNEVSFVLEHEPTELEDGTYDAAQIWMVSVDMLIKKLKSSVLYVTEQEEFTPDELFCGSDTSTPPNNGQKNILICILRQ</sequence>
<accession>A0AAV5CBU7</accession>
<proteinExistence type="predicted"/>
<reference evidence="2" key="2">
    <citation type="submission" date="2021-12" db="EMBL/GenBank/DDBJ databases">
        <title>Resequencing data analysis of finger millet.</title>
        <authorList>
            <person name="Hatakeyama M."/>
            <person name="Aluri S."/>
            <person name="Balachadran M.T."/>
            <person name="Sivarajan S.R."/>
            <person name="Poveda L."/>
            <person name="Shimizu-Inatsugi R."/>
            <person name="Schlapbach R."/>
            <person name="Sreeman S.M."/>
            <person name="Shimizu K.K."/>
        </authorList>
    </citation>
    <scope>NUCLEOTIDE SEQUENCE</scope>
</reference>
<dbReference type="PANTHER" id="PTHR33074:SF96">
    <property type="entry name" value="EXPRESSED PROTEIN"/>
    <property type="match status" value="1"/>
</dbReference>
<evidence type="ECO:0000313" key="3">
    <source>
        <dbReference type="Proteomes" id="UP001054889"/>
    </source>
</evidence>
<dbReference type="EMBL" id="BQKI01000005">
    <property type="protein sequence ID" value="GJM95537.1"/>
    <property type="molecule type" value="Genomic_DNA"/>
</dbReference>
<comment type="caution">
    <text evidence="2">The sequence shown here is derived from an EMBL/GenBank/DDBJ whole genome shotgun (WGS) entry which is preliminary data.</text>
</comment>
<evidence type="ECO:0000313" key="2">
    <source>
        <dbReference type="EMBL" id="GJM95537.1"/>
    </source>
</evidence>
<gene>
    <name evidence="2" type="primary">ga12283</name>
    <name evidence="2" type="ORF">PR202_ga12283</name>
</gene>
<dbReference type="PANTHER" id="PTHR33074">
    <property type="entry name" value="EXPRESSED PROTEIN-RELATED"/>
    <property type="match status" value="1"/>
</dbReference>
<dbReference type="Pfam" id="PF07762">
    <property type="entry name" value="DUF1618"/>
    <property type="match status" value="1"/>
</dbReference>
<organism evidence="2 3">
    <name type="scientific">Eleusine coracana subsp. coracana</name>
    <dbReference type="NCBI Taxonomy" id="191504"/>
    <lineage>
        <taxon>Eukaryota</taxon>
        <taxon>Viridiplantae</taxon>
        <taxon>Streptophyta</taxon>
        <taxon>Embryophyta</taxon>
        <taxon>Tracheophyta</taxon>
        <taxon>Spermatophyta</taxon>
        <taxon>Magnoliopsida</taxon>
        <taxon>Liliopsida</taxon>
        <taxon>Poales</taxon>
        <taxon>Poaceae</taxon>
        <taxon>PACMAD clade</taxon>
        <taxon>Chloridoideae</taxon>
        <taxon>Cynodonteae</taxon>
        <taxon>Eleusininae</taxon>
        <taxon>Eleusine</taxon>
    </lineage>
</organism>
<name>A0AAV5CBU7_ELECO</name>
<dbReference type="InterPro" id="IPR011676">
    <property type="entry name" value="DUF1618"/>
</dbReference>
<keyword evidence="3" id="KW-1185">Reference proteome</keyword>
<evidence type="ECO:0000259" key="1">
    <source>
        <dbReference type="Pfam" id="PF07762"/>
    </source>
</evidence>
<dbReference type="Proteomes" id="UP001054889">
    <property type="component" value="Unassembled WGS sequence"/>
</dbReference>
<protein>
    <recommendedName>
        <fullName evidence="1">DUF1618 domain-containing protein</fullName>
    </recommendedName>
</protein>
<dbReference type="AlphaFoldDB" id="A0AAV5CBU7"/>
<reference evidence="2" key="1">
    <citation type="journal article" date="2018" name="DNA Res.">
        <title>Multiple hybrid de novo genome assembly of finger millet, an orphan allotetraploid crop.</title>
        <authorList>
            <person name="Hatakeyama M."/>
            <person name="Aluri S."/>
            <person name="Balachadran M.T."/>
            <person name="Sivarajan S.R."/>
            <person name="Patrignani A."/>
            <person name="Gruter S."/>
            <person name="Poveda L."/>
            <person name="Shimizu-Inatsugi R."/>
            <person name="Baeten J."/>
            <person name="Francoijs K.J."/>
            <person name="Nataraja K.N."/>
            <person name="Reddy Y.A.N."/>
            <person name="Phadnis S."/>
            <person name="Ravikumar R.L."/>
            <person name="Schlapbach R."/>
            <person name="Sreeman S.M."/>
            <person name="Shimizu K.K."/>
        </authorList>
    </citation>
    <scope>NUCLEOTIDE SEQUENCE</scope>
</reference>
<feature type="domain" description="DUF1618" evidence="1">
    <location>
        <begin position="146"/>
        <end position="277"/>
    </location>
</feature>